<dbReference type="Proteomes" id="UP001595791">
    <property type="component" value="Unassembled WGS sequence"/>
</dbReference>
<dbReference type="PANTHER" id="PTHR11002:SF76">
    <property type="entry name" value="CARBONIC ANHYDRASE"/>
    <property type="match status" value="1"/>
</dbReference>
<evidence type="ECO:0000313" key="10">
    <source>
        <dbReference type="Proteomes" id="UP001595791"/>
    </source>
</evidence>
<comment type="cofactor">
    <cofactor evidence="1">
        <name>Zn(2+)</name>
        <dbReference type="ChEBI" id="CHEBI:29105"/>
    </cofactor>
</comment>
<evidence type="ECO:0000256" key="5">
    <source>
        <dbReference type="ARBA" id="ARBA00022833"/>
    </source>
</evidence>
<evidence type="ECO:0000256" key="8">
    <source>
        <dbReference type="RuleBase" id="RU003956"/>
    </source>
</evidence>
<dbReference type="InterPro" id="IPR036874">
    <property type="entry name" value="Carbonic_anhydrase_sf"/>
</dbReference>
<dbReference type="SUPFAM" id="SSF53056">
    <property type="entry name" value="beta-carbonic anhydrase, cab"/>
    <property type="match status" value="1"/>
</dbReference>
<sequence length="218" mass="24407">MHDLERFIDGFQRFQRRYFATDPALYCDLKQGQHPNTLLIGCCDSRVDPAQLLGCDPGDIFTVRNVANLVPPCTTGQIYQGVSSAIQFAVDQLKVSRIIVLGHAQCGGIRALVEQQLSDEDDLDFVGRWVRIAEPARLKVMQQMPHASPAEQRRACELAAILVSLRNLQTFPWVRERVEQGALTLHGWYFDLDAGALLAYSPRADVFLPLVCPLVKES</sequence>
<dbReference type="Gene3D" id="3.40.1050.10">
    <property type="entry name" value="Carbonic anhydrase"/>
    <property type="match status" value="1"/>
</dbReference>
<evidence type="ECO:0000256" key="6">
    <source>
        <dbReference type="ARBA" id="ARBA00023239"/>
    </source>
</evidence>
<keyword evidence="10" id="KW-1185">Reference proteome</keyword>
<keyword evidence="6 8" id="KW-0456">Lyase</keyword>
<dbReference type="Pfam" id="PF00484">
    <property type="entry name" value="Pro_CA"/>
    <property type="match status" value="1"/>
</dbReference>
<comment type="catalytic activity">
    <reaction evidence="7 8">
        <text>hydrogencarbonate + H(+) = CO2 + H2O</text>
        <dbReference type="Rhea" id="RHEA:10748"/>
        <dbReference type="ChEBI" id="CHEBI:15377"/>
        <dbReference type="ChEBI" id="CHEBI:15378"/>
        <dbReference type="ChEBI" id="CHEBI:16526"/>
        <dbReference type="ChEBI" id="CHEBI:17544"/>
        <dbReference type="EC" id="4.2.1.1"/>
    </reaction>
</comment>
<organism evidence="9 10">
    <name type="scientific">Chitinimonas lacunae</name>
    <dbReference type="NCBI Taxonomy" id="1963018"/>
    <lineage>
        <taxon>Bacteria</taxon>
        <taxon>Pseudomonadati</taxon>
        <taxon>Pseudomonadota</taxon>
        <taxon>Betaproteobacteria</taxon>
        <taxon>Neisseriales</taxon>
        <taxon>Chitinibacteraceae</taxon>
        <taxon>Chitinimonas</taxon>
    </lineage>
</organism>
<accession>A0ABV8MP92</accession>
<evidence type="ECO:0000256" key="7">
    <source>
        <dbReference type="ARBA" id="ARBA00048348"/>
    </source>
</evidence>
<comment type="caution">
    <text evidence="9">The sequence shown here is derived from an EMBL/GenBank/DDBJ whole genome shotgun (WGS) entry which is preliminary data.</text>
</comment>
<dbReference type="InterPro" id="IPR045066">
    <property type="entry name" value="Beta_CA_cladeB"/>
</dbReference>
<evidence type="ECO:0000256" key="4">
    <source>
        <dbReference type="ARBA" id="ARBA00022723"/>
    </source>
</evidence>
<dbReference type="PANTHER" id="PTHR11002">
    <property type="entry name" value="CARBONIC ANHYDRASE"/>
    <property type="match status" value="1"/>
</dbReference>
<evidence type="ECO:0000313" key="9">
    <source>
        <dbReference type="EMBL" id="MFC4159060.1"/>
    </source>
</evidence>
<dbReference type="SMART" id="SM00947">
    <property type="entry name" value="Pro_CA"/>
    <property type="match status" value="1"/>
</dbReference>
<keyword evidence="4" id="KW-0479">Metal-binding</keyword>
<name>A0ABV8MP92_9NEIS</name>
<proteinExistence type="inferred from homology"/>
<keyword evidence="5 8" id="KW-0862">Zinc</keyword>
<gene>
    <name evidence="9" type="ORF">ACFOW7_06785</name>
</gene>
<dbReference type="EMBL" id="JBHSBU010000001">
    <property type="protein sequence ID" value="MFC4159060.1"/>
    <property type="molecule type" value="Genomic_DNA"/>
</dbReference>
<dbReference type="EC" id="4.2.1.1" evidence="3 8"/>
<evidence type="ECO:0000256" key="3">
    <source>
        <dbReference type="ARBA" id="ARBA00012925"/>
    </source>
</evidence>
<comment type="similarity">
    <text evidence="2 8">Belongs to the beta-class carbonic anhydrase family.</text>
</comment>
<dbReference type="GO" id="GO:0004089">
    <property type="term" value="F:carbonate dehydratase activity"/>
    <property type="evidence" value="ECO:0007669"/>
    <property type="project" value="UniProtKB-EC"/>
</dbReference>
<dbReference type="CDD" id="cd00884">
    <property type="entry name" value="beta_CA_cladeB"/>
    <property type="match status" value="1"/>
</dbReference>
<dbReference type="PROSITE" id="PS00705">
    <property type="entry name" value="PROK_CO2_ANHYDRASE_2"/>
    <property type="match status" value="1"/>
</dbReference>
<reference evidence="10" key="1">
    <citation type="journal article" date="2019" name="Int. J. Syst. Evol. Microbiol.">
        <title>The Global Catalogue of Microorganisms (GCM) 10K type strain sequencing project: providing services to taxonomists for standard genome sequencing and annotation.</title>
        <authorList>
            <consortium name="The Broad Institute Genomics Platform"/>
            <consortium name="The Broad Institute Genome Sequencing Center for Infectious Disease"/>
            <person name="Wu L."/>
            <person name="Ma J."/>
        </authorList>
    </citation>
    <scope>NUCLEOTIDE SEQUENCE [LARGE SCALE GENOMIC DNA]</scope>
    <source>
        <strain evidence="10">LMG 29894</strain>
    </source>
</reference>
<evidence type="ECO:0000256" key="2">
    <source>
        <dbReference type="ARBA" id="ARBA00006217"/>
    </source>
</evidence>
<protein>
    <recommendedName>
        <fullName evidence="3 8">Carbonic anhydrase</fullName>
        <ecNumber evidence="3 8">4.2.1.1</ecNumber>
    </recommendedName>
    <alternativeName>
        <fullName evidence="8">Carbonate dehydratase</fullName>
    </alternativeName>
</protein>
<dbReference type="InterPro" id="IPR015892">
    <property type="entry name" value="Carbonic_anhydrase_CS"/>
</dbReference>
<evidence type="ECO:0000256" key="1">
    <source>
        <dbReference type="ARBA" id="ARBA00001947"/>
    </source>
</evidence>
<dbReference type="InterPro" id="IPR001765">
    <property type="entry name" value="Carbonic_anhydrase"/>
</dbReference>
<dbReference type="RefSeq" id="WP_378162403.1">
    <property type="nucleotide sequence ID" value="NZ_JBHSBU010000001.1"/>
</dbReference>
<comment type="function">
    <text evidence="8">Reversible hydration of carbon dioxide.</text>
</comment>